<dbReference type="EMBL" id="CAFBQO010000086">
    <property type="protein sequence ID" value="CAB5057519.1"/>
    <property type="molecule type" value="Genomic_DNA"/>
</dbReference>
<proteinExistence type="predicted"/>
<evidence type="ECO:0000313" key="1">
    <source>
        <dbReference type="EMBL" id="CAB5057519.1"/>
    </source>
</evidence>
<organism evidence="1">
    <name type="scientific">freshwater metagenome</name>
    <dbReference type="NCBI Taxonomy" id="449393"/>
    <lineage>
        <taxon>unclassified sequences</taxon>
        <taxon>metagenomes</taxon>
        <taxon>ecological metagenomes</taxon>
    </lineage>
</organism>
<reference evidence="1" key="1">
    <citation type="submission" date="2020-05" db="EMBL/GenBank/DDBJ databases">
        <authorList>
            <person name="Chiriac C."/>
            <person name="Salcher M."/>
            <person name="Ghai R."/>
            <person name="Kavagutti S V."/>
        </authorList>
    </citation>
    <scope>NUCLEOTIDE SEQUENCE</scope>
</reference>
<name>A0A6J7TU87_9ZZZZ</name>
<dbReference type="AlphaFoldDB" id="A0A6J7TU87"/>
<protein>
    <submittedName>
        <fullName evidence="1">Unannotated protein</fullName>
    </submittedName>
</protein>
<accession>A0A6J7TU87</accession>
<gene>
    <name evidence="1" type="ORF">UFOPK4307_00658</name>
</gene>
<sequence length="79" mass="9428">MATTPHIFTHSSLGVSHSATQVNQGSGLRFYLISTAFRRGYYYYLYIYKSRFQADRFHIRFPLLQTPTWIRGLRREIYC</sequence>